<dbReference type="Pfam" id="PF13385">
    <property type="entry name" value="Laminin_G_3"/>
    <property type="match status" value="1"/>
</dbReference>
<name>A0A9W6F3L0_9CHLO</name>
<protein>
    <submittedName>
        <fullName evidence="2">Uncharacterized protein</fullName>
    </submittedName>
</protein>
<gene>
    <name evidence="2" type="primary">PLESTB001445</name>
    <name evidence="2" type="ORF">PLESTB_000879200</name>
</gene>
<evidence type="ECO:0000256" key="1">
    <source>
        <dbReference type="SAM" id="Phobius"/>
    </source>
</evidence>
<dbReference type="InterPro" id="IPR013320">
    <property type="entry name" value="ConA-like_dom_sf"/>
</dbReference>
<keyword evidence="1" id="KW-0812">Transmembrane</keyword>
<accession>A0A9W6F3L0</accession>
<dbReference type="SUPFAM" id="SSF49899">
    <property type="entry name" value="Concanavalin A-like lectins/glucanases"/>
    <property type="match status" value="2"/>
</dbReference>
<feature type="transmembrane region" description="Helical" evidence="1">
    <location>
        <begin position="206"/>
        <end position="224"/>
    </location>
</feature>
<proteinExistence type="predicted"/>
<dbReference type="AlphaFoldDB" id="A0A9W6F3L0"/>
<reference evidence="2 3" key="1">
    <citation type="journal article" date="2023" name="Commun. Biol.">
        <title>Reorganization of the ancestral sex-determining regions during the evolution of trioecy in Pleodorina starrii.</title>
        <authorList>
            <person name="Takahashi K."/>
            <person name="Suzuki S."/>
            <person name="Kawai-Toyooka H."/>
            <person name="Yamamoto K."/>
            <person name="Hamaji T."/>
            <person name="Ootsuki R."/>
            <person name="Yamaguchi H."/>
            <person name="Kawachi M."/>
            <person name="Higashiyama T."/>
            <person name="Nozaki H."/>
        </authorList>
    </citation>
    <scope>NUCLEOTIDE SEQUENCE [LARGE SCALE GENOMIC DNA]</scope>
    <source>
        <strain evidence="2 3">NIES-4479</strain>
    </source>
</reference>
<keyword evidence="3" id="KW-1185">Reference proteome</keyword>
<dbReference type="EMBL" id="BRXU01000010">
    <property type="protein sequence ID" value="GLC54555.1"/>
    <property type="molecule type" value="Genomic_DNA"/>
</dbReference>
<keyword evidence="1" id="KW-0472">Membrane</keyword>
<sequence>MTSVNVTDTVLRLDGASASSQLPYVFDATKLPASNGQEFTYSMWLYLADYDASDKHRMIIRRGGSADKLGTSSPLIFLNRSTNRVHVAMRTNQSSVVTSLDGVLAASSNYVISNIEYLPLQRWVHVAVSVQDSVLSVFMDGELYSVTNITDALDGNDGRSRAIFRATGGSIFIGDRSAPSRSFISNVQFFSYALSQRDVMKVYNRGPVRTSFLSAIGLSMYGLRSPVYKISDDVPDGSPSSANIVLQVVVGLILALGVYWLSLLVMRTDKLVIDRKLGSSSPKETEIINGYVDCASFVNKSYNTSNTASPTFLSLPRSVNRKGGAQFTYSLWLYMTNVSDDNVRNKILFSRGSMKPYRYVRTPSDGVLNTSNAADLFIRCPLVRFGSSYRELVVEFNTADDPDQRVSIINRQDTDDSAMRRNAASLMANYWVMLTLVFEDNVPINDFENGVVVKYYLNDMLYQVSRVRSTLRQNNGALNILPHRRGESGMRGARMASFSYYNYALSLEDIAARYLRGPSRTIYKDPADRMGMPLYLTASNRVDFTNY</sequence>
<evidence type="ECO:0000313" key="2">
    <source>
        <dbReference type="EMBL" id="GLC54555.1"/>
    </source>
</evidence>
<organism evidence="2 3">
    <name type="scientific">Pleodorina starrii</name>
    <dbReference type="NCBI Taxonomy" id="330485"/>
    <lineage>
        <taxon>Eukaryota</taxon>
        <taxon>Viridiplantae</taxon>
        <taxon>Chlorophyta</taxon>
        <taxon>core chlorophytes</taxon>
        <taxon>Chlorophyceae</taxon>
        <taxon>CS clade</taxon>
        <taxon>Chlamydomonadales</taxon>
        <taxon>Volvocaceae</taxon>
        <taxon>Pleodorina</taxon>
    </lineage>
</organism>
<dbReference type="Gene3D" id="2.60.120.200">
    <property type="match status" value="2"/>
</dbReference>
<keyword evidence="1" id="KW-1133">Transmembrane helix</keyword>
<comment type="caution">
    <text evidence="2">The sequence shown here is derived from an EMBL/GenBank/DDBJ whole genome shotgun (WGS) entry which is preliminary data.</text>
</comment>
<feature type="transmembrane region" description="Helical" evidence="1">
    <location>
        <begin position="244"/>
        <end position="266"/>
    </location>
</feature>
<evidence type="ECO:0000313" key="3">
    <source>
        <dbReference type="Proteomes" id="UP001165080"/>
    </source>
</evidence>
<dbReference type="Proteomes" id="UP001165080">
    <property type="component" value="Unassembled WGS sequence"/>
</dbReference>